<keyword evidence="3 8" id="KW-0812">Transmembrane</keyword>
<dbReference type="PROSITE" id="PS50893">
    <property type="entry name" value="ABC_TRANSPORTER_2"/>
    <property type="match status" value="1"/>
</dbReference>
<dbReference type="GO" id="GO:0005524">
    <property type="term" value="F:ATP binding"/>
    <property type="evidence" value="ECO:0007669"/>
    <property type="project" value="UniProtKB-KW"/>
</dbReference>
<dbReference type="InterPro" id="IPR011527">
    <property type="entry name" value="ABC1_TM_dom"/>
</dbReference>
<evidence type="ECO:0000256" key="1">
    <source>
        <dbReference type="ARBA" id="ARBA00008575"/>
    </source>
</evidence>
<dbReference type="Proteomes" id="UP001620626">
    <property type="component" value="Unassembled WGS sequence"/>
</dbReference>
<evidence type="ECO:0000313" key="11">
    <source>
        <dbReference type="EMBL" id="KAL3113490.1"/>
    </source>
</evidence>
<feature type="domain" description="ABC transmembrane type-1" evidence="10">
    <location>
        <begin position="30"/>
        <end position="269"/>
    </location>
</feature>
<comment type="caution">
    <text evidence="11">The sequence shown here is derived from an EMBL/GenBank/DDBJ whole genome shotgun (WGS) entry which is preliminary data.</text>
</comment>
<keyword evidence="6 8" id="KW-1133">Transmembrane helix</keyword>
<dbReference type="InterPro" id="IPR050835">
    <property type="entry name" value="ABC_transporter_sub-D"/>
</dbReference>
<dbReference type="PANTHER" id="PTHR11384:SF59">
    <property type="entry name" value="LYSOSOMAL COBALAMIN TRANSPORTER ABCD4"/>
    <property type="match status" value="1"/>
</dbReference>
<comment type="similarity">
    <text evidence="1">Belongs to the ABC transporter superfamily. ABCD family. Peroxisomal fatty acyl CoA transporter (TC 3.A.1.203) subfamily.</text>
</comment>
<evidence type="ECO:0000313" key="12">
    <source>
        <dbReference type="Proteomes" id="UP001620626"/>
    </source>
</evidence>
<keyword evidence="12" id="KW-1185">Reference proteome</keyword>
<dbReference type="PANTHER" id="PTHR11384">
    <property type="entry name" value="ATP-BINDING CASSETTE, SUB-FAMILY D MEMBER"/>
    <property type="match status" value="1"/>
</dbReference>
<keyword evidence="7 8" id="KW-0472">Membrane</keyword>
<dbReference type="Pfam" id="PF06472">
    <property type="entry name" value="ABC_membrane_2"/>
    <property type="match status" value="1"/>
</dbReference>
<dbReference type="SUPFAM" id="SSF90123">
    <property type="entry name" value="ABC transporter transmembrane region"/>
    <property type="match status" value="1"/>
</dbReference>
<evidence type="ECO:0000256" key="5">
    <source>
        <dbReference type="ARBA" id="ARBA00022840"/>
    </source>
</evidence>
<dbReference type="SUPFAM" id="SSF52540">
    <property type="entry name" value="P-loop containing nucleoside triphosphate hydrolases"/>
    <property type="match status" value="1"/>
</dbReference>
<evidence type="ECO:0000256" key="6">
    <source>
        <dbReference type="ARBA" id="ARBA00022989"/>
    </source>
</evidence>
<evidence type="ECO:0000259" key="9">
    <source>
        <dbReference type="PROSITE" id="PS50893"/>
    </source>
</evidence>
<evidence type="ECO:0000256" key="8">
    <source>
        <dbReference type="SAM" id="Phobius"/>
    </source>
</evidence>
<gene>
    <name evidence="11" type="ORF">niasHT_013600</name>
</gene>
<keyword evidence="4" id="KW-0547">Nucleotide-binding</keyword>
<evidence type="ECO:0000256" key="4">
    <source>
        <dbReference type="ARBA" id="ARBA00022741"/>
    </source>
</evidence>
<dbReference type="EMBL" id="JBICBT010000446">
    <property type="protein sequence ID" value="KAL3113490.1"/>
    <property type="molecule type" value="Genomic_DNA"/>
</dbReference>
<evidence type="ECO:0000259" key="10">
    <source>
        <dbReference type="PROSITE" id="PS50929"/>
    </source>
</evidence>
<dbReference type="InterPro" id="IPR036640">
    <property type="entry name" value="ABC1_TM_sf"/>
</dbReference>
<dbReference type="InterPro" id="IPR027417">
    <property type="entry name" value="P-loop_NTPase"/>
</dbReference>
<proteinExistence type="inferred from homology"/>
<feature type="transmembrane region" description="Helical" evidence="8">
    <location>
        <begin position="73"/>
        <end position="99"/>
    </location>
</feature>
<sequence length="666" mass="75998">MARLAFDFLLLRRTVTLLRIFFSTWRSTRFLLAVAVLLFSIADQVATYCLGVLPKQFHILLGSREESAFDRLVVMAFGLVFFKAASFALIKLLSSLLYLRCRRIFGFVMHRLYFKRHAFYNLTNSLDNPDQRMTEDIEKCTRIFACELLGPLLLSPFVVFFYTYLTFNSSGFLGPLTIYAFFITATLVNRALISRTIPLVAEQEKKEGDFRARHLEVRANLEPIAFYQSGFTENVFTNNKLKELLKTQKHLVIWQLWLNFAANCFDFFGSNLSYVIIAIAIFVQNKYEDKVGPELNGIISENAFYYMYLINSFTRLIALSQSVSQFGGVTHRVIELYEELNRVHDDRLETERPPSTVPSSVVILASDENKGTACGFMKRKTDDSAGRIQRELHGRQAHGILASDSDEDEAEFLLGENASQRNWQDDGTAVSLDSVTVVQPNDHSRVLIMNLTLQIMQNRNLLVTGENGAGKSALLRLIAGLWTCISGKVERHWKLRPSQLFFVPQRPYFPYGHSLRQQLVYPLKALPVEKDLSRLSHILEWVRMEYLLARCNGFDSATNWDWNDALSPGELQRLSIGRVLYHKPRVAFLDEATSCLGFDMESSLYKVLRDEGITVVSTGQRCSLKQFHELELNLRGRHWTLVELDSVRSMVTEPSLGGAAEEGSRA</sequence>
<feature type="transmembrane region" description="Helical" evidence="8">
    <location>
        <begin position="256"/>
        <end position="283"/>
    </location>
</feature>
<reference evidence="11 12" key="1">
    <citation type="submission" date="2024-10" db="EMBL/GenBank/DDBJ databases">
        <authorList>
            <person name="Kim D."/>
        </authorList>
    </citation>
    <scope>NUCLEOTIDE SEQUENCE [LARGE SCALE GENOMIC DNA]</scope>
    <source>
        <strain evidence="11">BH-2024</strain>
    </source>
</reference>
<keyword evidence="5" id="KW-0067">ATP-binding</keyword>
<keyword evidence="2" id="KW-0813">Transport</keyword>
<dbReference type="CDD" id="cd03223">
    <property type="entry name" value="ABCD_peroxisomal_ALDP"/>
    <property type="match status" value="1"/>
</dbReference>
<dbReference type="InterPro" id="IPR017871">
    <property type="entry name" value="ABC_transporter-like_CS"/>
</dbReference>
<dbReference type="PROSITE" id="PS00211">
    <property type="entry name" value="ABC_TRANSPORTER_1"/>
    <property type="match status" value="1"/>
</dbReference>
<evidence type="ECO:0000256" key="7">
    <source>
        <dbReference type="ARBA" id="ARBA00023136"/>
    </source>
</evidence>
<dbReference type="AlphaFoldDB" id="A0ABD2LE43"/>
<dbReference type="InterPro" id="IPR003439">
    <property type="entry name" value="ABC_transporter-like_ATP-bd"/>
</dbReference>
<dbReference type="Pfam" id="PF00005">
    <property type="entry name" value="ABC_tran"/>
    <property type="match status" value="1"/>
</dbReference>
<protein>
    <recommendedName>
        <fullName evidence="13">ABC transporter</fullName>
    </recommendedName>
</protein>
<dbReference type="SMART" id="SM00382">
    <property type="entry name" value="AAA"/>
    <property type="match status" value="1"/>
</dbReference>
<dbReference type="InterPro" id="IPR003593">
    <property type="entry name" value="AAA+_ATPase"/>
</dbReference>
<name>A0ABD2LE43_9BILA</name>
<organism evidence="11 12">
    <name type="scientific">Heterodera trifolii</name>
    <dbReference type="NCBI Taxonomy" id="157864"/>
    <lineage>
        <taxon>Eukaryota</taxon>
        <taxon>Metazoa</taxon>
        <taxon>Ecdysozoa</taxon>
        <taxon>Nematoda</taxon>
        <taxon>Chromadorea</taxon>
        <taxon>Rhabditida</taxon>
        <taxon>Tylenchina</taxon>
        <taxon>Tylenchomorpha</taxon>
        <taxon>Tylenchoidea</taxon>
        <taxon>Heteroderidae</taxon>
        <taxon>Heteroderinae</taxon>
        <taxon>Heterodera</taxon>
    </lineage>
</organism>
<evidence type="ECO:0000256" key="3">
    <source>
        <dbReference type="ARBA" id="ARBA00022692"/>
    </source>
</evidence>
<accession>A0ABD2LE43</accession>
<dbReference type="Gene3D" id="3.40.50.300">
    <property type="entry name" value="P-loop containing nucleotide triphosphate hydrolases"/>
    <property type="match status" value="1"/>
</dbReference>
<evidence type="ECO:0008006" key="13">
    <source>
        <dbReference type="Google" id="ProtNLM"/>
    </source>
</evidence>
<dbReference type="PROSITE" id="PS50929">
    <property type="entry name" value="ABC_TM1F"/>
    <property type="match status" value="1"/>
</dbReference>
<feature type="domain" description="ABC transporter" evidence="9">
    <location>
        <begin position="430"/>
        <end position="663"/>
    </location>
</feature>
<feature type="transmembrane region" description="Helical" evidence="8">
    <location>
        <begin position="143"/>
        <end position="165"/>
    </location>
</feature>
<feature type="transmembrane region" description="Helical" evidence="8">
    <location>
        <begin position="171"/>
        <end position="188"/>
    </location>
</feature>
<dbReference type="Gene3D" id="1.20.1560.10">
    <property type="entry name" value="ABC transporter type 1, transmembrane domain"/>
    <property type="match status" value="1"/>
</dbReference>
<evidence type="ECO:0000256" key="2">
    <source>
        <dbReference type="ARBA" id="ARBA00022448"/>
    </source>
</evidence>